<organism evidence="1">
    <name type="scientific">Podoviridae sp. ctval4</name>
    <dbReference type="NCBI Taxonomy" id="2826585"/>
    <lineage>
        <taxon>Viruses</taxon>
        <taxon>Duplodnaviria</taxon>
        <taxon>Heunggongvirae</taxon>
        <taxon>Uroviricota</taxon>
        <taxon>Caudoviricetes</taxon>
    </lineage>
</organism>
<evidence type="ECO:0000313" key="1">
    <source>
        <dbReference type="EMBL" id="DAD87756.1"/>
    </source>
</evidence>
<sequence length="473" mass="53346">MPRKVAISTLNASTYDILNVIRQNASAEYQSLVPEVSPETGVRVVGEVFRGYPAMANQFLSSLINRIALVRINSKLFNNAYSMFKKGFLEYGETVEEVFVNLVKAREFSVEKAADRELKRSIPDVRTAMHIMNYRVQYPVTIQDMDLHTAFLSEEGVQDLIAKIIDSIYSSANYDEFLLFKYLMIKGITSGKMYPVQFDNSDMHNAAKSFRGFSNLITFMKTEYNAEGVHTFTPRDDQYIFMSAEFNADFDVDVLASAFNMDKATFLGHLQLIDDWTTFDNDRFSEIVANSDMIESVTDDELELMGNVSAVIVDAEWFQIYDNQARFTEKYVASGEYWNYFYNVWKTVSISPFSNALVFVTGSADIAMPATFTVHITDKSESDFATTLTLEVETADEQPAVFNQQFRFVQTEQMTEDGIAMHPYGAILIPESEVTAATKITVKMNVGNASYTSATQIDATAEVDSTITMNKDA</sequence>
<name>A0A8S5MZY0_9CAUD</name>
<dbReference type="Pfam" id="PF25622">
    <property type="entry name" value="Phi29_MCP"/>
    <property type="match status" value="1"/>
</dbReference>
<protein>
    <submittedName>
        <fullName evidence="1">Head protein</fullName>
    </submittedName>
</protein>
<proteinExistence type="predicted"/>
<dbReference type="EMBL" id="BK015026">
    <property type="protein sequence ID" value="DAD87756.1"/>
    <property type="molecule type" value="Genomic_DNA"/>
</dbReference>
<accession>A0A8S5MZY0</accession>
<reference evidence="1" key="1">
    <citation type="journal article" date="2021" name="Proc. Natl. Acad. Sci. U.S.A.">
        <title>A Catalog of Tens of Thousands of Viruses from Human Metagenomes Reveals Hidden Associations with Chronic Diseases.</title>
        <authorList>
            <person name="Tisza M.J."/>
            <person name="Buck C.B."/>
        </authorList>
    </citation>
    <scope>NUCLEOTIDE SEQUENCE</scope>
    <source>
        <strain evidence="1">Ctval4</strain>
    </source>
</reference>